<dbReference type="GO" id="GO:0004185">
    <property type="term" value="F:serine-type carboxypeptidase activity"/>
    <property type="evidence" value="ECO:0007669"/>
    <property type="project" value="InterPro"/>
</dbReference>
<dbReference type="AlphaFoldDB" id="A0A9P1N919"/>
<sequence>MLLKLALLFFIEVTSHEIFKLPGQNFNFDSKQFAGYLNVTDSKRMFYWLAESENNVTTDPLIFWFNGGPGCSSLTSLFLTGPFNIDSLGRVLSKSEYSFTKLGSIVYIESPSPVGFSYSTDHSDPFLDQMTAQDNYKAIKSFFQEYPQFKNHEVFLTGISYAGIYVPMLARKIIDNQRNFKINLKGIALGGPLLSEELRVKSGLEYSYSHGIIDEDVYRDILENCYNIYFLHHPELNVYQIDKKCEQSPDKSSPNSCGFKRDSIMESYFNQNETREILRIPDEVGKWERCRDLMYFPPSDDIDEHIKQAINNDVKVLLYFGDMDMVCPFSHGQRFVENLGIEEIENGLITRKDQEIIGKYTSYKNLDFMVFKNAGHYLGATYLESQFELHRNFFKYQKLNVL</sequence>
<gene>
    <name evidence="3" type="ORF">CAMP_LOCUS16862</name>
</gene>
<dbReference type="PANTHER" id="PTHR11802">
    <property type="entry name" value="SERINE PROTEASE FAMILY S10 SERINE CARBOXYPEPTIDASE"/>
    <property type="match status" value="1"/>
</dbReference>
<dbReference type="Proteomes" id="UP001152747">
    <property type="component" value="Unassembled WGS sequence"/>
</dbReference>
<dbReference type="PRINTS" id="PR00724">
    <property type="entry name" value="CRBOXYPTASEC"/>
</dbReference>
<dbReference type="GO" id="GO:0006508">
    <property type="term" value="P:proteolysis"/>
    <property type="evidence" value="ECO:0007669"/>
    <property type="project" value="InterPro"/>
</dbReference>
<dbReference type="InterPro" id="IPR029058">
    <property type="entry name" value="AB_hydrolase_fold"/>
</dbReference>
<dbReference type="InterPro" id="IPR001563">
    <property type="entry name" value="Peptidase_S10"/>
</dbReference>
<comment type="similarity">
    <text evidence="1">Belongs to the peptidase S10 family.</text>
</comment>
<dbReference type="PANTHER" id="PTHR11802:SF201">
    <property type="entry name" value="CARBOXYPEPTIDASE"/>
    <property type="match status" value="1"/>
</dbReference>
<dbReference type="OrthoDB" id="443318at2759"/>
<evidence type="ECO:0000256" key="1">
    <source>
        <dbReference type="ARBA" id="ARBA00009431"/>
    </source>
</evidence>
<keyword evidence="4" id="KW-1185">Reference proteome</keyword>
<feature type="signal peptide" evidence="2">
    <location>
        <begin position="1"/>
        <end position="16"/>
    </location>
</feature>
<evidence type="ECO:0000313" key="3">
    <source>
        <dbReference type="EMBL" id="CAI5454225.1"/>
    </source>
</evidence>
<evidence type="ECO:0000313" key="4">
    <source>
        <dbReference type="Proteomes" id="UP001152747"/>
    </source>
</evidence>
<dbReference type="Gene3D" id="3.40.50.1820">
    <property type="entry name" value="alpha/beta hydrolase"/>
    <property type="match status" value="1"/>
</dbReference>
<reference evidence="3" key="1">
    <citation type="submission" date="2022-11" db="EMBL/GenBank/DDBJ databases">
        <authorList>
            <person name="Kikuchi T."/>
        </authorList>
    </citation>
    <scope>NUCLEOTIDE SEQUENCE</scope>
    <source>
        <strain evidence="3">PS1010</strain>
    </source>
</reference>
<protein>
    <submittedName>
        <fullName evidence="3">Uncharacterized protein</fullName>
    </submittedName>
</protein>
<dbReference type="Pfam" id="PF00450">
    <property type="entry name" value="Peptidase_S10"/>
    <property type="match status" value="1"/>
</dbReference>
<comment type="caution">
    <text evidence="3">The sequence shown here is derived from an EMBL/GenBank/DDBJ whole genome shotgun (WGS) entry which is preliminary data.</text>
</comment>
<dbReference type="SUPFAM" id="SSF53474">
    <property type="entry name" value="alpha/beta-Hydrolases"/>
    <property type="match status" value="1"/>
</dbReference>
<accession>A0A9P1N919</accession>
<name>A0A9P1N919_9PELO</name>
<keyword evidence="2" id="KW-0732">Signal</keyword>
<proteinExistence type="inferred from homology"/>
<organism evidence="3 4">
    <name type="scientific">Caenorhabditis angaria</name>
    <dbReference type="NCBI Taxonomy" id="860376"/>
    <lineage>
        <taxon>Eukaryota</taxon>
        <taxon>Metazoa</taxon>
        <taxon>Ecdysozoa</taxon>
        <taxon>Nematoda</taxon>
        <taxon>Chromadorea</taxon>
        <taxon>Rhabditida</taxon>
        <taxon>Rhabditina</taxon>
        <taxon>Rhabditomorpha</taxon>
        <taxon>Rhabditoidea</taxon>
        <taxon>Rhabditidae</taxon>
        <taxon>Peloderinae</taxon>
        <taxon>Caenorhabditis</taxon>
    </lineage>
</organism>
<dbReference type="EMBL" id="CANHGI010000006">
    <property type="protein sequence ID" value="CAI5454225.1"/>
    <property type="molecule type" value="Genomic_DNA"/>
</dbReference>
<feature type="chain" id="PRO_5040234214" evidence="2">
    <location>
        <begin position="17"/>
        <end position="402"/>
    </location>
</feature>
<evidence type="ECO:0000256" key="2">
    <source>
        <dbReference type="SAM" id="SignalP"/>
    </source>
</evidence>